<keyword evidence="7" id="KW-0479">Metal-binding</keyword>
<protein>
    <recommendedName>
        <fullName evidence="14">Peptidase M50 domain-containing protein</fullName>
    </recommendedName>
</protein>
<keyword evidence="11" id="KW-0482">Metalloprotease</keyword>
<comment type="cofactor">
    <cofactor evidence="1">
        <name>Zn(2+)</name>
        <dbReference type="ChEBI" id="CHEBI:29105"/>
    </cofactor>
</comment>
<evidence type="ECO:0000256" key="2">
    <source>
        <dbReference type="ARBA" id="ARBA00004651"/>
    </source>
</evidence>
<dbReference type="PANTHER" id="PTHR35864">
    <property type="entry name" value="ZINC METALLOPROTEASE MJ0611-RELATED"/>
    <property type="match status" value="1"/>
</dbReference>
<evidence type="ECO:0000256" key="1">
    <source>
        <dbReference type="ARBA" id="ARBA00001947"/>
    </source>
</evidence>
<feature type="transmembrane region" description="Helical" evidence="13">
    <location>
        <begin position="178"/>
        <end position="195"/>
    </location>
</feature>
<keyword evidence="8" id="KW-0378">Hydrolase</keyword>
<evidence type="ECO:0000256" key="10">
    <source>
        <dbReference type="ARBA" id="ARBA00022989"/>
    </source>
</evidence>
<evidence type="ECO:0000256" key="9">
    <source>
        <dbReference type="ARBA" id="ARBA00022833"/>
    </source>
</evidence>
<evidence type="ECO:0000256" key="6">
    <source>
        <dbReference type="ARBA" id="ARBA00022692"/>
    </source>
</evidence>
<feature type="transmembrane region" description="Helical" evidence="13">
    <location>
        <begin position="59"/>
        <end position="82"/>
    </location>
</feature>
<dbReference type="InterPro" id="IPR044537">
    <property type="entry name" value="Rip2-like"/>
</dbReference>
<dbReference type="AlphaFoldDB" id="A0A382JTE2"/>
<keyword evidence="10 13" id="KW-1133">Transmembrane helix</keyword>
<dbReference type="GO" id="GO:0046872">
    <property type="term" value="F:metal ion binding"/>
    <property type="evidence" value="ECO:0007669"/>
    <property type="project" value="UniProtKB-KW"/>
</dbReference>
<dbReference type="Pfam" id="PF02163">
    <property type="entry name" value="Peptidase_M50"/>
    <property type="match status" value="2"/>
</dbReference>
<dbReference type="InterPro" id="IPR052348">
    <property type="entry name" value="Metallopeptidase_M50B"/>
</dbReference>
<keyword evidence="4" id="KW-1003">Cell membrane</keyword>
<name>A0A382JTE2_9ZZZZ</name>
<feature type="transmembrane region" description="Helical" evidence="13">
    <location>
        <begin position="139"/>
        <end position="158"/>
    </location>
</feature>
<evidence type="ECO:0000256" key="4">
    <source>
        <dbReference type="ARBA" id="ARBA00022475"/>
    </source>
</evidence>
<evidence type="ECO:0000256" key="7">
    <source>
        <dbReference type="ARBA" id="ARBA00022723"/>
    </source>
</evidence>
<evidence type="ECO:0000256" key="12">
    <source>
        <dbReference type="ARBA" id="ARBA00023136"/>
    </source>
</evidence>
<organism evidence="15">
    <name type="scientific">marine metagenome</name>
    <dbReference type="NCBI Taxonomy" id="408172"/>
    <lineage>
        <taxon>unclassified sequences</taxon>
        <taxon>metagenomes</taxon>
        <taxon>ecological metagenomes</taxon>
    </lineage>
</organism>
<evidence type="ECO:0000256" key="5">
    <source>
        <dbReference type="ARBA" id="ARBA00022670"/>
    </source>
</evidence>
<feature type="domain" description="Peptidase M50" evidence="14">
    <location>
        <begin position="22"/>
        <end position="116"/>
    </location>
</feature>
<feature type="non-terminal residue" evidence="15">
    <location>
        <position position="1"/>
    </location>
</feature>
<keyword evidence="6 13" id="KW-0812">Transmembrane</keyword>
<evidence type="ECO:0000256" key="11">
    <source>
        <dbReference type="ARBA" id="ARBA00023049"/>
    </source>
</evidence>
<evidence type="ECO:0000256" key="3">
    <source>
        <dbReference type="ARBA" id="ARBA00007931"/>
    </source>
</evidence>
<dbReference type="GO" id="GO:0006508">
    <property type="term" value="P:proteolysis"/>
    <property type="evidence" value="ECO:0007669"/>
    <property type="project" value="UniProtKB-KW"/>
</dbReference>
<dbReference type="GO" id="GO:0008237">
    <property type="term" value="F:metallopeptidase activity"/>
    <property type="evidence" value="ECO:0007669"/>
    <property type="project" value="UniProtKB-KW"/>
</dbReference>
<evidence type="ECO:0000259" key="14">
    <source>
        <dbReference type="Pfam" id="PF02163"/>
    </source>
</evidence>
<feature type="domain" description="Peptidase M50" evidence="14">
    <location>
        <begin position="134"/>
        <end position="190"/>
    </location>
</feature>
<accession>A0A382JTE2</accession>
<dbReference type="GO" id="GO:0005886">
    <property type="term" value="C:plasma membrane"/>
    <property type="evidence" value="ECO:0007669"/>
    <property type="project" value="UniProtKB-SubCell"/>
</dbReference>
<evidence type="ECO:0000313" key="15">
    <source>
        <dbReference type="EMBL" id="SVC15360.1"/>
    </source>
</evidence>
<dbReference type="PANTHER" id="PTHR35864:SF1">
    <property type="entry name" value="ZINC METALLOPROTEASE YWHC-RELATED"/>
    <property type="match status" value="1"/>
</dbReference>
<reference evidence="15" key="1">
    <citation type="submission" date="2018-05" db="EMBL/GenBank/DDBJ databases">
        <authorList>
            <person name="Lanie J.A."/>
            <person name="Ng W.-L."/>
            <person name="Kazmierczak K.M."/>
            <person name="Andrzejewski T.M."/>
            <person name="Davidsen T.M."/>
            <person name="Wayne K.J."/>
            <person name="Tettelin H."/>
            <person name="Glass J.I."/>
            <person name="Rusch D."/>
            <person name="Podicherti R."/>
            <person name="Tsui H.-C.T."/>
            <person name="Winkler M.E."/>
        </authorList>
    </citation>
    <scope>NUCLEOTIDE SEQUENCE</scope>
</reference>
<evidence type="ECO:0000256" key="8">
    <source>
        <dbReference type="ARBA" id="ARBA00022801"/>
    </source>
</evidence>
<evidence type="ECO:0000256" key="13">
    <source>
        <dbReference type="SAM" id="Phobius"/>
    </source>
</evidence>
<comment type="subcellular location">
    <subcellularLocation>
        <location evidence="2">Cell membrane</location>
        <topology evidence="2">Multi-pass membrane protein</topology>
    </subcellularLocation>
</comment>
<feature type="transmembrane region" description="Helical" evidence="13">
    <location>
        <begin position="94"/>
        <end position="119"/>
    </location>
</feature>
<sequence length="221" mass="24505">VLAFFIQNLFEPEKQLYFGCVMVTVVISIVLHELAHGWAAIWQGDDTPKLAGHMTADPMVHMGGMSLLMLVLVGMAFGAMPVNPRNFRSKYGDALVSAAGPVMNFLLAFAALTVLALWMRMAGIAESGPAYNGQYLLKIFGVTNIALGIFNLIPVPPLDGSSILGNFMPSYRRWLESLRDPTWMFFILFIVLWKAPYQYNPFGIAHNVTDAYMRLFGFAMG</sequence>
<dbReference type="CDD" id="cd06158">
    <property type="entry name" value="S2P-M50_like_1"/>
    <property type="match status" value="1"/>
</dbReference>
<keyword evidence="12 13" id="KW-0472">Membrane</keyword>
<keyword evidence="9" id="KW-0862">Zinc</keyword>
<proteinExistence type="inferred from homology"/>
<comment type="similarity">
    <text evidence="3">Belongs to the peptidase M50B family.</text>
</comment>
<feature type="transmembrane region" description="Helical" evidence="13">
    <location>
        <begin position="16"/>
        <end position="39"/>
    </location>
</feature>
<gene>
    <name evidence="15" type="ORF">METZ01_LOCUS268214</name>
</gene>
<dbReference type="InterPro" id="IPR008915">
    <property type="entry name" value="Peptidase_M50"/>
</dbReference>
<dbReference type="EMBL" id="UINC01076313">
    <property type="protein sequence ID" value="SVC15360.1"/>
    <property type="molecule type" value="Genomic_DNA"/>
</dbReference>
<keyword evidence="5" id="KW-0645">Protease</keyword>